<name>A0A0D1VD33_ANEMI</name>
<keyword evidence="9" id="KW-1185">Reference proteome</keyword>
<keyword evidence="6" id="KW-0460">Magnesium</keyword>
<dbReference type="OrthoDB" id="4913at2"/>
<keyword evidence="5" id="KW-0378">Hydrolase</keyword>
<dbReference type="PANTHER" id="PTHR37311">
    <property type="entry name" value="2-PHOSPHOSULFOLACTATE PHOSPHATASE-RELATED"/>
    <property type="match status" value="1"/>
</dbReference>
<evidence type="ECO:0000256" key="3">
    <source>
        <dbReference type="ARBA" id="ARBA00012953"/>
    </source>
</evidence>
<dbReference type="SUPFAM" id="SSF142823">
    <property type="entry name" value="ComB-like"/>
    <property type="match status" value="1"/>
</dbReference>
<dbReference type="InterPro" id="IPR005238">
    <property type="entry name" value="ComB-like"/>
</dbReference>
<dbReference type="InterPro" id="IPR036702">
    <property type="entry name" value="ComB-like_sf"/>
</dbReference>
<dbReference type="RefSeq" id="WP_043064868.1">
    <property type="nucleotide sequence ID" value="NZ_JARTHN010000019.1"/>
</dbReference>
<comment type="catalytic activity">
    <reaction evidence="7">
        <text>(2R)-O-phospho-3-sulfolactate + H2O = (2R)-3-sulfolactate + phosphate</text>
        <dbReference type="Rhea" id="RHEA:23416"/>
        <dbReference type="ChEBI" id="CHEBI:15377"/>
        <dbReference type="ChEBI" id="CHEBI:15597"/>
        <dbReference type="ChEBI" id="CHEBI:43474"/>
        <dbReference type="ChEBI" id="CHEBI:58738"/>
        <dbReference type="EC" id="3.1.3.71"/>
    </reaction>
</comment>
<dbReference type="EMBL" id="LGUG01000004">
    <property type="protein sequence ID" value="KON97165.1"/>
    <property type="molecule type" value="Genomic_DNA"/>
</dbReference>
<evidence type="ECO:0000256" key="6">
    <source>
        <dbReference type="ARBA" id="ARBA00022842"/>
    </source>
</evidence>
<accession>A0A0D1VD33</accession>
<evidence type="ECO:0000256" key="1">
    <source>
        <dbReference type="ARBA" id="ARBA00001946"/>
    </source>
</evidence>
<evidence type="ECO:0000313" key="9">
    <source>
        <dbReference type="Proteomes" id="UP000037269"/>
    </source>
</evidence>
<reference evidence="8 9" key="1">
    <citation type="submission" date="2015-07" db="EMBL/GenBank/DDBJ databases">
        <title>Fjat-14205 dsm 2895.</title>
        <authorList>
            <person name="Liu B."/>
            <person name="Wang J."/>
            <person name="Zhu Y."/>
            <person name="Liu G."/>
            <person name="Chen Q."/>
            <person name="Chen Z."/>
            <person name="Lan J."/>
            <person name="Che J."/>
            <person name="Ge C."/>
            <person name="Shi H."/>
            <person name="Pan Z."/>
            <person name="Liu X."/>
        </authorList>
    </citation>
    <scope>NUCLEOTIDE SEQUENCE [LARGE SCALE GENOMIC DNA]</scope>
    <source>
        <strain evidence="8 9">DSM 2895</strain>
    </source>
</reference>
<dbReference type="GO" id="GO:0050532">
    <property type="term" value="F:2-phosphosulfolactate phosphatase activity"/>
    <property type="evidence" value="ECO:0007669"/>
    <property type="project" value="UniProtKB-EC"/>
</dbReference>
<organism evidence="8 9">
    <name type="scientific">Aneurinibacillus migulanus</name>
    <name type="common">Bacillus migulanus</name>
    <dbReference type="NCBI Taxonomy" id="47500"/>
    <lineage>
        <taxon>Bacteria</taxon>
        <taxon>Bacillati</taxon>
        <taxon>Bacillota</taxon>
        <taxon>Bacilli</taxon>
        <taxon>Bacillales</taxon>
        <taxon>Paenibacillaceae</taxon>
        <taxon>Aneurinibacillus group</taxon>
        <taxon>Aneurinibacillus</taxon>
    </lineage>
</organism>
<dbReference type="STRING" id="47500.AF333_18560"/>
<comment type="cofactor">
    <cofactor evidence="1">
        <name>Mg(2+)</name>
        <dbReference type="ChEBI" id="CHEBI:18420"/>
    </cofactor>
</comment>
<dbReference type="PANTHER" id="PTHR37311:SF1">
    <property type="entry name" value="2-PHOSPHOSULFOLACTATE PHOSPHATASE-RELATED"/>
    <property type="match status" value="1"/>
</dbReference>
<sequence>MMGKVHVLMRKEDIDTKKIHGKIVVVFDVLLATSTIVAGLHHGAKEIIPVLHGEEALKEAENRDRNSFVLVGEYEGITLEGFLNPNPLALKEHIQKKTVILSTTNGTVAIRKASFAKHVYAASLLNGKAVARTLCTNHTSDTVILVCAGSAGEFSMEDFYGAGYVLDCLLSEQSCDWEMTDAALVAREFYRGARGCAEDILLSSRVGRMLQRFKMEEDIYFVAERGILDTVPYLDERKTLVKGGEGCYVGYTPS</sequence>
<evidence type="ECO:0000256" key="2">
    <source>
        <dbReference type="ARBA" id="ARBA00009997"/>
    </source>
</evidence>
<dbReference type="GO" id="GO:0000287">
    <property type="term" value="F:magnesium ion binding"/>
    <property type="evidence" value="ECO:0007669"/>
    <property type="project" value="InterPro"/>
</dbReference>
<dbReference type="Proteomes" id="UP000037269">
    <property type="component" value="Unassembled WGS sequence"/>
</dbReference>
<dbReference type="PATRIC" id="fig|47500.12.peg.2988"/>
<comment type="caution">
    <text evidence="8">The sequence shown here is derived from an EMBL/GenBank/DDBJ whole genome shotgun (WGS) entry which is preliminary data.</text>
</comment>
<protein>
    <recommendedName>
        <fullName evidence="4">Probable 2-phosphosulfolactate phosphatase</fullName>
        <ecNumber evidence="3">3.1.3.71</ecNumber>
    </recommendedName>
</protein>
<comment type="similarity">
    <text evidence="2">Belongs to the ComB family.</text>
</comment>
<gene>
    <name evidence="8" type="ORF">AF333_18560</name>
</gene>
<evidence type="ECO:0000256" key="4">
    <source>
        <dbReference type="ARBA" id="ARBA00021948"/>
    </source>
</evidence>
<dbReference type="GO" id="GO:0050545">
    <property type="term" value="F:sulfopyruvate decarboxylase activity"/>
    <property type="evidence" value="ECO:0007669"/>
    <property type="project" value="TreeGrafter"/>
</dbReference>
<dbReference type="AlphaFoldDB" id="A0A0D1VD33"/>
<evidence type="ECO:0000256" key="5">
    <source>
        <dbReference type="ARBA" id="ARBA00022801"/>
    </source>
</evidence>
<dbReference type="EC" id="3.1.3.71" evidence="3"/>
<proteinExistence type="inferred from homology"/>
<dbReference type="Pfam" id="PF04029">
    <property type="entry name" value="2-ph_phosp"/>
    <property type="match status" value="1"/>
</dbReference>
<dbReference type="Gene3D" id="3.90.1560.10">
    <property type="entry name" value="ComB-like"/>
    <property type="match status" value="1"/>
</dbReference>
<evidence type="ECO:0000256" key="7">
    <source>
        <dbReference type="ARBA" id="ARBA00033711"/>
    </source>
</evidence>
<evidence type="ECO:0000313" key="8">
    <source>
        <dbReference type="EMBL" id="KON97165.1"/>
    </source>
</evidence>